<evidence type="ECO:0000256" key="2">
    <source>
        <dbReference type="ARBA" id="ARBA00006920"/>
    </source>
</evidence>
<comment type="catalytic activity">
    <reaction evidence="12">
        <text>K(+)(in) = K(+)(out)</text>
        <dbReference type="Rhea" id="RHEA:29463"/>
        <dbReference type="ChEBI" id="CHEBI:29103"/>
    </reaction>
</comment>
<feature type="transmembrane region" description="Helical" evidence="13">
    <location>
        <begin position="230"/>
        <end position="250"/>
    </location>
</feature>
<keyword evidence="5 13" id="KW-0812">Transmembrane</keyword>
<comment type="caution">
    <text evidence="14">The sequence shown here is derived from an EMBL/GenBank/DDBJ whole genome shotgun (WGS) entry which is preliminary data.</text>
</comment>
<dbReference type="EMBL" id="SUTF01000004">
    <property type="protein sequence ID" value="MBE6510325.1"/>
    <property type="molecule type" value="Genomic_DNA"/>
</dbReference>
<evidence type="ECO:0000256" key="6">
    <source>
        <dbReference type="ARBA" id="ARBA00022826"/>
    </source>
</evidence>
<proteinExistence type="inferred from homology"/>
<evidence type="ECO:0000256" key="8">
    <source>
        <dbReference type="ARBA" id="ARBA00022989"/>
    </source>
</evidence>
<evidence type="ECO:0000256" key="4">
    <source>
        <dbReference type="ARBA" id="ARBA00022538"/>
    </source>
</evidence>
<dbReference type="Proteomes" id="UP000713479">
    <property type="component" value="Unassembled WGS sequence"/>
</dbReference>
<evidence type="ECO:0000256" key="1">
    <source>
        <dbReference type="ARBA" id="ARBA00004141"/>
    </source>
</evidence>
<organism evidence="14 15">
    <name type="scientific">Methanobrevibacter millerae</name>
    <dbReference type="NCBI Taxonomy" id="230361"/>
    <lineage>
        <taxon>Archaea</taxon>
        <taxon>Methanobacteriati</taxon>
        <taxon>Methanobacteriota</taxon>
        <taxon>Methanomada group</taxon>
        <taxon>Methanobacteria</taxon>
        <taxon>Methanobacteriales</taxon>
        <taxon>Methanobacteriaceae</taxon>
        <taxon>Methanobrevibacter</taxon>
    </lineage>
</organism>
<evidence type="ECO:0000256" key="9">
    <source>
        <dbReference type="ARBA" id="ARBA00023065"/>
    </source>
</evidence>
<feature type="transmembrane region" description="Helical" evidence="13">
    <location>
        <begin position="127"/>
        <end position="147"/>
    </location>
</feature>
<keyword evidence="10 13" id="KW-0472">Membrane</keyword>
<dbReference type="GO" id="GO:0016020">
    <property type="term" value="C:membrane"/>
    <property type="evidence" value="ECO:0007669"/>
    <property type="project" value="UniProtKB-SubCell"/>
</dbReference>
<comment type="similarity">
    <text evidence="2">Belongs to the TMEM175 family.</text>
</comment>
<feature type="transmembrane region" description="Helical" evidence="13">
    <location>
        <begin position="256"/>
        <end position="273"/>
    </location>
</feature>
<keyword evidence="9" id="KW-0406">Ion transport</keyword>
<keyword evidence="6" id="KW-0631">Potassium channel</keyword>
<evidence type="ECO:0000256" key="5">
    <source>
        <dbReference type="ARBA" id="ARBA00022692"/>
    </source>
</evidence>
<sequence length="278" mass="32328">MGDIIKDDEFEELHDYESLKNYFNVGLHDIAKELDEENLEKIEKFRDDFTEKYLSHIDVKKKLEDEKNGFSKFIESFESNIDIDPGRLLGLTDGIFGMVMTLLVFSMALPGAPLLTEGQFLTFLQSIAHTFGLTIVSFILVSSFWVYHHEFIKINSLNMPYLWINILYLACISVIPFTTSMIGVYSKFFVADLLFGINIFLTILFFLIMYLYAYNKGFLENNPSKNEKRYVINTLIILMGITIAVNLLDYNFSEDFMYLFLLIPVISTIRDINFKMKQ</sequence>
<comment type="subcellular location">
    <subcellularLocation>
        <location evidence="1">Membrane</location>
        <topology evidence="1">Multi-pass membrane protein</topology>
    </subcellularLocation>
</comment>
<dbReference type="GO" id="GO:0005267">
    <property type="term" value="F:potassium channel activity"/>
    <property type="evidence" value="ECO:0007669"/>
    <property type="project" value="UniProtKB-KW"/>
</dbReference>
<evidence type="ECO:0000313" key="14">
    <source>
        <dbReference type="EMBL" id="MBE6510325.1"/>
    </source>
</evidence>
<evidence type="ECO:0000313" key="15">
    <source>
        <dbReference type="Proteomes" id="UP000713479"/>
    </source>
</evidence>
<evidence type="ECO:0000256" key="13">
    <source>
        <dbReference type="SAM" id="Phobius"/>
    </source>
</evidence>
<dbReference type="Pfam" id="PF06736">
    <property type="entry name" value="TMEM175"/>
    <property type="match status" value="1"/>
</dbReference>
<evidence type="ECO:0000256" key="11">
    <source>
        <dbReference type="ARBA" id="ARBA00023303"/>
    </source>
</evidence>
<evidence type="ECO:0000256" key="12">
    <source>
        <dbReference type="ARBA" id="ARBA00034430"/>
    </source>
</evidence>
<keyword evidence="8 13" id="KW-1133">Transmembrane helix</keyword>
<protein>
    <submittedName>
        <fullName evidence="14">DUF1211 domain-containing protein</fullName>
    </submittedName>
</protein>
<dbReference type="AlphaFoldDB" id="A0A8T3VQW0"/>
<feature type="transmembrane region" description="Helical" evidence="13">
    <location>
        <begin position="159"/>
        <end position="182"/>
    </location>
</feature>
<evidence type="ECO:0000256" key="10">
    <source>
        <dbReference type="ARBA" id="ARBA00023136"/>
    </source>
</evidence>
<accession>A0A8T3VQW0</accession>
<keyword evidence="7" id="KW-0630">Potassium</keyword>
<reference evidence="14" key="1">
    <citation type="submission" date="2019-04" db="EMBL/GenBank/DDBJ databases">
        <title>Evolution of Biomass-Degrading Anaerobic Consortia Revealed by Metagenomics.</title>
        <authorList>
            <person name="Peng X."/>
        </authorList>
    </citation>
    <scope>NUCLEOTIDE SEQUENCE</scope>
    <source>
        <strain evidence="14">SIG13</strain>
    </source>
</reference>
<gene>
    <name evidence="14" type="ORF">E7Z74_03525</name>
</gene>
<evidence type="ECO:0000256" key="3">
    <source>
        <dbReference type="ARBA" id="ARBA00022448"/>
    </source>
</evidence>
<dbReference type="InterPro" id="IPR010617">
    <property type="entry name" value="TMEM175-like"/>
</dbReference>
<evidence type="ECO:0000256" key="7">
    <source>
        <dbReference type="ARBA" id="ARBA00022958"/>
    </source>
</evidence>
<keyword evidence="11" id="KW-0407">Ion channel</keyword>
<keyword evidence="4" id="KW-0633">Potassium transport</keyword>
<dbReference type="GO" id="GO:0015252">
    <property type="term" value="F:proton channel activity"/>
    <property type="evidence" value="ECO:0007669"/>
    <property type="project" value="InterPro"/>
</dbReference>
<keyword evidence="3" id="KW-0813">Transport</keyword>
<feature type="transmembrane region" description="Helical" evidence="13">
    <location>
        <begin position="188"/>
        <end position="210"/>
    </location>
</feature>
<name>A0A8T3VQW0_9EURY</name>
<feature type="transmembrane region" description="Helical" evidence="13">
    <location>
        <begin position="95"/>
        <end position="115"/>
    </location>
</feature>